<evidence type="ECO:0000313" key="2">
    <source>
        <dbReference type="EMBL" id="KAA0677648.1"/>
    </source>
</evidence>
<organism evidence="2 3">
    <name type="scientific">Roseomonas genomospecies 6</name>
    <dbReference type="NCBI Taxonomy" id="214106"/>
    <lineage>
        <taxon>Bacteria</taxon>
        <taxon>Pseudomonadati</taxon>
        <taxon>Pseudomonadota</taxon>
        <taxon>Alphaproteobacteria</taxon>
        <taxon>Acetobacterales</taxon>
        <taxon>Roseomonadaceae</taxon>
        <taxon>Roseomonas</taxon>
    </lineage>
</organism>
<dbReference type="Proteomes" id="UP000480854">
    <property type="component" value="Unassembled WGS sequence"/>
</dbReference>
<accession>A0A9W7KQU5</accession>
<gene>
    <name evidence="2" type="ORF">DS843_22685</name>
</gene>
<dbReference type="AlphaFoldDB" id="A0A9W7KQU5"/>
<keyword evidence="3" id="KW-1185">Reference proteome</keyword>
<comment type="caution">
    <text evidence="2">The sequence shown here is derived from an EMBL/GenBank/DDBJ whole genome shotgun (WGS) entry which is preliminary data.</text>
</comment>
<keyword evidence="1" id="KW-0175">Coiled coil</keyword>
<proteinExistence type="predicted"/>
<dbReference type="RefSeq" id="WP_149471117.1">
    <property type="nucleotide sequence ID" value="NZ_QOKW01000022.1"/>
</dbReference>
<dbReference type="EMBL" id="QOKW01000022">
    <property type="protein sequence ID" value="KAA0677648.1"/>
    <property type="molecule type" value="Genomic_DNA"/>
</dbReference>
<evidence type="ECO:0000313" key="3">
    <source>
        <dbReference type="Proteomes" id="UP000480854"/>
    </source>
</evidence>
<sequence>MATEHEMLQDYFSGPDPYMALAMDRFAQQRLEQDRALDDKKRFDDKAFEDAKLWTDKVESDQRVQQQIDEGNRRWQEDQQAIARDRQHAEEKAYWKSPEGQAHSFMNEANALDIAKNHIIATGVGVAVGMVAGPVAGIAAGKLANVVALQADTKDLLKNYREAKELEKELKEEEGSWVPKLLRS</sequence>
<reference evidence="2 3" key="1">
    <citation type="submission" date="2018-07" db="EMBL/GenBank/DDBJ databases">
        <title>Genome sequence of Azospirillum sp. ATCC 49961.</title>
        <authorList>
            <person name="Sant'Anna F.H."/>
            <person name="Baldani J.I."/>
            <person name="Zilli J.E."/>
            <person name="Reis V.M."/>
            <person name="Hartmann A."/>
            <person name="Cruz L."/>
            <person name="de Souza E.M."/>
            <person name="de Oliveira Pedrosa F."/>
            <person name="Passaglia L.M.P."/>
        </authorList>
    </citation>
    <scope>NUCLEOTIDE SEQUENCE [LARGE SCALE GENOMIC DNA]</scope>
    <source>
        <strain evidence="2 3">ATCC 49961</strain>
    </source>
</reference>
<protein>
    <submittedName>
        <fullName evidence="2">Uncharacterized protein</fullName>
    </submittedName>
</protein>
<name>A0A9W7KQU5_9PROT</name>
<feature type="coiled-coil region" evidence="1">
    <location>
        <begin position="146"/>
        <end position="176"/>
    </location>
</feature>
<evidence type="ECO:0000256" key="1">
    <source>
        <dbReference type="SAM" id="Coils"/>
    </source>
</evidence>